<keyword evidence="1" id="KW-0472">Membrane</keyword>
<feature type="transmembrane region" description="Helical" evidence="1">
    <location>
        <begin position="31"/>
        <end position="54"/>
    </location>
</feature>
<dbReference type="InterPro" id="IPR048447">
    <property type="entry name" value="DUF1980_C"/>
</dbReference>
<name>A0A378MBU4_LISGR</name>
<dbReference type="Pfam" id="PF09323">
    <property type="entry name" value="DUF1980"/>
    <property type="match status" value="1"/>
</dbReference>
<proteinExistence type="predicted"/>
<sequence length="278" mass="32237">MFRVFILLGFGFYLMQLHINGEISKYINMRYSYLSIAAMIAAFLLGIIQLIMVFRDEDIEKHEHHGHTHEGENRWWKKIIVYGMLLYALAAGFLVPVATLDSTIVSAKGFHFPKNNAAGDDPFAQNQFLRPDTSGYFGKTDYEKMMEKEKASIINQDTIKITDKNYLMTMELIYNYPGEFEGKNIEFTGFVYNDKVTNDNNLFLFRFGIIHCVADSGVYGMLVHMPDDAKYKNDTWIKVSGKLTEENYAPFKMNIPALQVTHFEKIDKPKDVYVYRQF</sequence>
<dbReference type="Proteomes" id="UP000254879">
    <property type="component" value="Unassembled WGS sequence"/>
</dbReference>
<dbReference type="InterPro" id="IPR015402">
    <property type="entry name" value="DUF1980"/>
</dbReference>
<reference evidence="4 5" key="1">
    <citation type="submission" date="2018-06" db="EMBL/GenBank/DDBJ databases">
        <authorList>
            <consortium name="Pathogen Informatics"/>
            <person name="Doyle S."/>
        </authorList>
    </citation>
    <scope>NUCLEOTIDE SEQUENCE [LARGE SCALE GENOMIC DNA]</scope>
    <source>
        <strain evidence="5">NCTC 10815</strain>
    </source>
</reference>
<feature type="domain" description="DUF1980" evidence="3">
    <location>
        <begin position="136"/>
        <end position="276"/>
    </location>
</feature>
<evidence type="ECO:0000313" key="4">
    <source>
        <dbReference type="EMBL" id="STY43839.1"/>
    </source>
</evidence>
<evidence type="ECO:0000259" key="2">
    <source>
        <dbReference type="Pfam" id="PF09323"/>
    </source>
</evidence>
<organism evidence="4 5">
    <name type="scientific">Listeria grayi</name>
    <name type="common">Listeria murrayi</name>
    <dbReference type="NCBI Taxonomy" id="1641"/>
    <lineage>
        <taxon>Bacteria</taxon>
        <taxon>Bacillati</taxon>
        <taxon>Bacillota</taxon>
        <taxon>Bacilli</taxon>
        <taxon>Bacillales</taxon>
        <taxon>Listeriaceae</taxon>
        <taxon>Listeria</taxon>
    </lineage>
</organism>
<dbReference type="RefSeq" id="WP_115345768.1">
    <property type="nucleotide sequence ID" value="NZ_UGPG01000001.1"/>
</dbReference>
<evidence type="ECO:0000256" key="1">
    <source>
        <dbReference type="SAM" id="Phobius"/>
    </source>
</evidence>
<dbReference type="PANTHER" id="PTHR40047:SF1">
    <property type="entry name" value="UPF0703 PROTEIN YCGQ"/>
    <property type="match status" value="1"/>
</dbReference>
<dbReference type="PANTHER" id="PTHR40047">
    <property type="entry name" value="UPF0703 PROTEIN YCGQ"/>
    <property type="match status" value="1"/>
</dbReference>
<dbReference type="Pfam" id="PF21537">
    <property type="entry name" value="DUF1980_C"/>
    <property type="match status" value="1"/>
</dbReference>
<dbReference type="EMBL" id="UGPG01000001">
    <property type="protein sequence ID" value="STY43839.1"/>
    <property type="molecule type" value="Genomic_DNA"/>
</dbReference>
<keyword evidence="1" id="KW-0812">Transmembrane</keyword>
<dbReference type="InterPro" id="IPR048493">
    <property type="entry name" value="DUF1980_N"/>
</dbReference>
<dbReference type="AlphaFoldDB" id="A0A378MBU4"/>
<feature type="transmembrane region" description="Helical" evidence="1">
    <location>
        <begin position="79"/>
        <end position="98"/>
    </location>
</feature>
<keyword evidence="1" id="KW-1133">Transmembrane helix</keyword>
<evidence type="ECO:0000313" key="5">
    <source>
        <dbReference type="Proteomes" id="UP000254879"/>
    </source>
</evidence>
<gene>
    <name evidence="4" type="ORF">NCTC10815_01145</name>
</gene>
<evidence type="ECO:0000259" key="3">
    <source>
        <dbReference type="Pfam" id="PF21537"/>
    </source>
</evidence>
<protein>
    <submittedName>
        <fullName evidence="4">Domain of uncharacterized function (DUF1980)</fullName>
    </submittedName>
</protein>
<feature type="domain" description="DUF1980" evidence="2">
    <location>
        <begin position="2"/>
        <end position="111"/>
    </location>
</feature>
<accession>A0A378MBU4</accession>
<dbReference type="InterPro" id="IPR052955">
    <property type="entry name" value="UPF0703_membrane_permease"/>
</dbReference>
<dbReference type="NCBIfam" id="TIGR03943">
    <property type="entry name" value="TIGR03943 family putative permease subunit"/>
    <property type="match status" value="1"/>
</dbReference>